<organism evidence="1 2">
    <name type="scientific">Paraburkholderia terrae</name>
    <dbReference type="NCBI Taxonomy" id="311230"/>
    <lineage>
        <taxon>Bacteria</taxon>
        <taxon>Pseudomonadati</taxon>
        <taxon>Pseudomonadota</taxon>
        <taxon>Betaproteobacteria</taxon>
        <taxon>Burkholderiales</taxon>
        <taxon>Burkholderiaceae</taxon>
        <taxon>Paraburkholderia</taxon>
    </lineage>
</organism>
<proteinExistence type="predicted"/>
<evidence type="ECO:0000313" key="1">
    <source>
        <dbReference type="EMBL" id="AUT66542.1"/>
    </source>
</evidence>
<dbReference type="AlphaFoldDB" id="A0A2I8F4F0"/>
<reference evidence="1 2" key="1">
    <citation type="submission" date="2018-01" db="EMBL/GenBank/DDBJ databases">
        <title>Species boundaries and ecological features among Paraburkholderia terrae DSMZ17804T, P. hospita DSMZ17164T and P. caribensis DSMZ13236T.</title>
        <authorList>
            <person name="Pratama A.A."/>
        </authorList>
    </citation>
    <scope>NUCLEOTIDE SEQUENCE [LARGE SCALE GENOMIC DNA]</scope>
    <source>
        <strain evidence="1 2">DSM 17804</strain>
    </source>
</reference>
<protein>
    <submittedName>
        <fullName evidence="1">Uncharacterized protein</fullName>
    </submittedName>
</protein>
<dbReference type="KEGG" id="pter:C2L65_43630"/>
<dbReference type="EMBL" id="CP026114">
    <property type="protein sequence ID" value="AUT66542.1"/>
    <property type="molecule type" value="Genomic_DNA"/>
</dbReference>
<dbReference type="Proteomes" id="UP000243502">
    <property type="component" value="Chromosome 4"/>
</dbReference>
<sequence>MVSDVPWRAGLSDMPINVTLSADEPKGLLAVREEHAALQRQFGDLGSTQSRRQKEPHVIHNRFNETHSVCHVIDYAVLDSLVSEF</sequence>
<evidence type="ECO:0000313" key="2">
    <source>
        <dbReference type="Proteomes" id="UP000243502"/>
    </source>
</evidence>
<accession>A0A2I8F4F0</accession>
<gene>
    <name evidence="1" type="ORF">C2L65_43630</name>
</gene>
<name>A0A2I8F4F0_9BURK</name>